<evidence type="ECO:0000259" key="4">
    <source>
        <dbReference type="Pfam" id="PF23622"/>
    </source>
</evidence>
<dbReference type="InterPro" id="IPR009003">
    <property type="entry name" value="Peptidase_S1_PA"/>
</dbReference>
<dbReference type="InterPro" id="IPR036034">
    <property type="entry name" value="PDZ_sf"/>
</dbReference>
<dbReference type="PRINTS" id="PR00834">
    <property type="entry name" value="PROTEASES2C"/>
</dbReference>
<sequence length="573" mass="64718">MAAETRSLELRSKTTRGDDHVEEDEEGREPKKMKTTLATEQDGDGDGDEELEISSPLREPYVPDGVKDRRANQHIFAACKLAKAKFSEKRDRVNKLLPTCQYFERPLVSVPDAGRKAVLPAARSLIRLSSSVGRQPLTRSAGLWIDWDEGSGTGIVLTSAHLIRAKKPLPKDYWMLKDRHLYHPGAQVTVHLHDDTTAEGRLLYHQEHYDVAFFKVAVDRRVQLTSFADTVNMGQKALRLGREENLNLRITHGKVKLDEAELGEGHHHNMYFYPNEKYECDDDGEPVIDFDGKVVGMINCSESGSFVPSSILNNCMYLWRNFGCIPRPHLGLQCEALKFLDPIHAEYIWRKLNIDDGLVVKEVSIGSHAEKVGIRVGDIIECIDGERISTTIELENKLLGICMGTFDRGNDINAKVDVFVRVFHTANHVWRTKQLTVNLSDRREVVEGGQRVLFYAMASMFDFPVSTWHCFGLSQKSGRVNVILRSATSLERLALDTTYGVPRCDVNKSGKCLLMRKEVLVEAQRAVLAVQPYIELITAPTVKLNVLEPCSLCRVAEPWMEMSLLFADHQMEM</sequence>
<feature type="domain" description="At1g61320/AtMIF1 LRR" evidence="4">
    <location>
        <begin position="482"/>
        <end position="551"/>
    </location>
</feature>
<dbReference type="Gene3D" id="2.40.10.120">
    <property type="match status" value="1"/>
</dbReference>
<dbReference type="Pfam" id="PF23622">
    <property type="entry name" value="LRR_At1g61320_AtMIF1"/>
    <property type="match status" value="1"/>
</dbReference>
<accession>N1QQR9</accession>
<dbReference type="SUPFAM" id="SSF50156">
    <property type="entry name" value="PDZ domain-like"/>
    <property type="match status" value="1"/>
</dbReference>
<dbReference type="EnsemblPlants" id="EMT00533">
    <property type="protein sequence ID" value="EMT00533"/>
    <property type="gene ID" value="F775_03888"/>
</dbReference>
<name>N1QQR9_AEGTA</name>
<evidence type="ECO:0000259" key="3">
    <source>
        <dbReference type="Pfam" id="PF17820"/>
    </source>
</evidence>
<evidence type="ECO:0000256" key="2">
    <source>
        <dbReference type="SAM" id="MobiDB-lite"/>
    </source>
</evidence>
<feature type="compositionally biased region" description="Basic and acidic residues" evidence="2">
    <location>
        <begin position="1"/>
        <end position="19"/>
    </location>
</feature>
<feature type="region of interest" description="Disordered" evidence="2">
    <location>
        <begin position="1"/>
        <end position="62"/>
    </location>
</feature>
<dbReference type="GO" id="GO:0006508">
    <property type="term" value="P:proteolysis"/>
    <property type="evidence" value="ECO:0007669"/>
    <property type="project" value="InterPro"/>
</dbReference>
<evidence type="ECO:0000313" key="5">
    <source>
        <dbReference type="EnsemblPlants" id="EMT00533"/>
    </source>
</evidence>
<feature type="domain" description="PDZ" evidence="3">
    <location>
        <begin position="359"/>
        <end position="395"/>
    </location>
</feature>
<dbReference type="InterPro" id="IPR041489">
    <property type="entry name" value="PDZ_6"/>
</dbReference>
<organism evidence="5">
    <name type="scientific">Aegilops tauschii</name>
    <name type="common">Tausch's goatgrass</name>
    <name type="synonym">Aegilops squarrosa</name>
    <dbReference type="NCBI Taxonomy" id="37682"/>
    <lineage>
        <taxon>Eukaryota</taxon>
        <taxon>Viridiplantae</taxon>
        <taxon>Streptophyta</taxon>
        <taxon>Embryophyta</taxon>
        <taxon>Tracheophyta</taxon>
        <taxon>Spermatophyta</taxon>
        <taxon>Magnoliopsida</taxon>
        <taxon>Liliopsida</taxon>
        <taxon>Poales</taxon>
        <taxon>Poaceae</taxon>
        <taxon>BOP clade</taxon>
        <taxon>Pooideae</taxon>
        <taxon>Triticodae</taxon>
        <taxon>Triticeae</taxon>
        <taxon>Triticinae</taxon>
        <taxon>Aegilops</taxon>
    </lineage>
</organism>
<reference evidence="5" key="1">
    <citation type="submission" date="2015-06" db="UniProtKB">
        <authorList>
            <consortium name="EnsemblPlants"/>
        </authorList>
    </citation>
    <scope>IDENTIFICATION</scope>
</reference>
<protein>
    <submittedName>
        <fullName evidence="5">Putative serine protease do-like protein</fullName>
    </submittedName>
</protein>
<dbReference type="SUPFAM" id="SSF50494">
    <property type="entry name" value="Trypsin-like serine proteases"/>
    <property type="match status" value="1"/>
</dbReference>
<dbReference type="InterPro" id="IPR055357">
    <property type="entry name" value="LRR_At1g61320_AtMIF1"/>
</dbReference>
<dbReference type="Pfam" id="PF17820">
    <property type="entry name" value="PDZ_6"/>
    <property type="match status" value="1"/>
</dbReference>
<feature type="compositionally biased region" description="Acidic residues" evidence="2">
    <location>
        <begin position="41"/>
        <end position="52"/>
    </location>
</feature>
<dbReference type="Gene3D" id="2.30.42.10">
    <property type="match status" value="1"/>
</dbReference>
<proteinExistence type="inferred from homology"/>
<dbReference type="AlphaFoldDB" id="N1QQR9"/>
<dbReference type="Pfam" id="PF13365">
    <property type="entry name" value="Trypsin_2"/>
    <property type="match status" value="1"/>
</dbReference>
<comment type="similarity">
    <text evidence="1">Belongs to the peptidase S1C family.</text>
</comment>
<dbReference type="PANTHER" id="PTHR47389">
    <property type="entry name" value="OS09G0436400 PROTEIN"/>
    <property type="match status" value="1"/>
</dbReference>
<dbReference type="InterPro" id="IPR001940">
    <property type="entry name" value="Peptidase_S1C"/>
</dbReference>
<dbReference type="GO" id="GO:0004252">
    <property type="term" value="F:serine-type endopeptidase activity"/>
    <property type="evidence" value="ECO:0007669"/>
    <property type="project" value="InterPro"/>
</dbReference>
<dbReference type="PANTHER" id="PTHR47389:SF5">
    <property type="entry name" value="OS09G0436700 PROTEIN"/>
    <property type="match status" value="1"/>
</dbReference>
<evidence type="ECO:0000256" key="1">
    <source>
        <dbReference type="ARBA" id="ARBA00010541"/>
    </source>
</evidence>